<dbReference type="Proteomes" id="UP000253868">
    <property type="component" value="Chromosome"/>
</dbReference>
<dbReference type="RefSeq" id="WP_114661008.1">
    <property type="nucleotide sequence ID" value="NZ_CP031194.1"/>
</dbReference>
<dbReference type="KEGG" id="spad:DVK44_20785"/>
<dbReference type="OrthoDB" id="4333526at2"/>
<reference evidence="2" key="1">
    <citation type="submission" date="2018-07" db="EMBL/GenBank/DDBJ databases">
        <authorList>
            <person name="Zhao J."/>
        </authorList>
    </citation>
    <scope>NUCLEOTIDE SEQUENCE [LARGE SCALE GENOMIC DNA]</scope>
    <source>
        <strain evidence="2">GSSD-12</strain>
    </source>
</reference>
<protein>
    <submittedName>
        <fullName evidence="1">Uncharacterized protein</fullName>
    </submittedName>
</protein>
<dbReference type="AlphaFoldDB" id="A0A345HSK5"/>
<name>A0A345HSK5_9ACTN</name>
<organism evidence="1 2">
    <name type="scientific">Streptomyces paludis</name>
    <dbReference type="NCBI Taxonomy" id="2282738"/>
    <lineage>
        <taxon>Bacteria</taxon>
        <taxon>Bacillati</taxon>
        <taxon>Actinomycetota</taxon>
        <taxon>Actinomycetes</taxon>
        <taxon>Kitasatosporales</taxon>
        <taxon>Streptomycetaceae</taxon>
        <taxon>Streptomyces</taxon>
    </lineage>
</organism>
<evidence type="ECO:0000313" key="1">
    <source>
        <dbReference type="EMBL" id="AXG79679.1"/>
    </source>
</evidence>
<sequence>MSIITAPATDVEAPELTKGVAAGGNVVDIWRGWVNWGAYSGWVDYPITWSVINANSTVLVAASEIDGNSVRFLGAAPITVANIVPAAGIVTVRVNVAWSSGLRVRTDLVVFN</sequence>
<accession>A0A345HSK5</accession>
<keyword evidence="2" id="KW-1185">Reference proteome</keyword>
<dbReference type="EMBL" id="CP031194">
    <property type="protein sequence ID" value="AXG79679.1"/>
    <property type="molecule type" value="Genomic_DNA"/>
</dbReference>
<evidence type="ECO:0000313" key="2">
    <source>
        <dbReference type="Proteomes" id="UP000253868"/>
    </source>
</evidence>
<gene>
    <name evidence="1" type="ORF">DVK44_20785</name>
</gene>
<proteinExistence type="predicted"/>